<evidence type="ECO:0000256" key="6">
    <source>
        <dbReference type="ARBA" id="ARBA00023049"/>
    </source>
</evidence>
<feature type="signal peptide" evidence="8">
    <location>
        <begin position="1"/>
        <end position="22"/>
    </location>
</feature>
<comment type="cofactor">
    <cofactor evidence="7">
        <name>Zn(2+)</name>
        <dbReference type="ChEBI" id="CHEBI:29105"/>
    </cofactor>
    <text evidence="7">Binds 1 zinc ion.</text>
</comment>
<evidence type="ECO:0000256" key="4">
    <source>
        <dbReference type="ARBA" id="ARBA00022801"/>
    </source>
</evidence>
<dbReference type="InterPro" id="IPR024077">
    <property type="entry name" value="Neurolysin/TOP_dom2"/>
</dbReference>
<evidence type="ECO:0000256" key="7">
    <source>
        <dbReference type="RuleBase" id="RU003435"/>
    </source>
</evidence>
<keyword evidence="2 7" id="KW-0645">Protease</keyword>
<dbReference type="Pfam" id="PF01432">
    <property type="entry name" value="Peptidase_M3"/>
    <property type="match status" value="1"/>
</dbReference>
<dbReference type="InterPro" id="IPR024080">
    <property type="entry name" value="Neurolysin/TOP_N"/>
</dbReference>
<dbReference type="GO" id="GO:0006508">
    <property type="term" value="P:proteolysis"/>
    <property type="evidence" value="ECO:0007669"/>
    <property type="project" value="UniProtKB-KW"/>
</dbReference>
<dbReference type="PATRIC" id="fig|1433126.3.peg.184"/>
<dbReference type="GO" id="GO:0004180">
    <property type="term" value="F:carboxypeptidase activity"/>
    <property type="evidence" value="ECO:0007669"/>
    <property type="project" value="UniProtKB-KW"/>
</dbReference>
<dbReference type="GO" id="GO:0046872">
    <property type="term" value="F:metal ion binding"/>
    <property type="evidence" value="ECO:0007669"/>
    <property type="project" value="UniProtKB-UniRule"/>
</dbReference>
<dbReference type="GO" id="GO:0005829">
    <property type="term" value="C:cytosol"/>
    <property type="evidence" value="ECO:0007669"/>
    <property type="project" value="TreeGrafter"/>
</dbReference>
<keyword evidence="5 7" id="KW-0862">Zinc</keyword>
<dbReference type="InterPro" id="IPR024079">
    <property type="entry name" value="MetalloPept_cat_dom_sf"/>
</dbReference>
<dbReference type="InterPro" id="IPR001567">
    <property type="entry name" value="Pept_M3A_M3B_dom"/>
</dbReference>
<dbReference type="PANTHER" id="PTHR43660:SF1">
    <property type="entry name" value="DIPEPTIDYL CARBOXYPEPTIDASE"/>
    <property type="match status" value="1"/>
</dbReference>
<feature type="domain" description="Peptidase M3A/M3B catalytic" evidence="9">
    <location>
        <begin position="248"/>
        <end position="693"/>
    </location>
</feature>
<evidence type="ECO:0000256" key="2">
    <source>
        <dbReference type="ARBA" id="ARBA00022670"/>
    </source>
</evidence>
<dbReference type="PROSITE" id="PS51257">
    <property type="entry name" value="PROKAR_LIPOPROTEIN"/>
    <property type="match status" value="1"/>
</dbReference>
<reference evidence="10 11" key="1">
    <citation type="journal article" date="2015" name="Genome Announc.">
        <title>Complete Genome Sequence of the Novel Leech Symbiont Mucinivorans hirudinis M3T.</title>
        <authorList>
            <person name="Nelson M.C."/>
            <person name="Bomar L."/>
            <person name="Graf J."/>
        </authorList>
    </citation>
    <scope>NUCLEOTIDE SEQUENCE [LARGE SCALE GENOMIC DNA]</scope>
    <source>
        <strain evidence="11">M3</strain>
    </source>
</reference>
<dbReference type="GO" id="GO:0004222">
    <property type="term" value="F:metalloendopeptidase activity"/>
    <property type="evidence" value="ECO:0007669"/>
    <property type="project" value="InterPro"/>
</dbReference>
<evidence type="ECO:0000313" key="11">
    <source>
        <dbReference type="Proteomes" id="UP000027616"/>
    </source>
</evidence>
<dbReference type="Gene3D" id="1.20.1050.40">
    <property type="entry name" value="Endopeptidase. Chain P, domain 1"/>
    <property type="match status" value="1"/>
</dbReference>
<dbReference type="eggNOG" id="COG0339">
    <property type="taxonomic scope" value="Bacteria"/>
</dbReference>
<dbReference type="InterPro" id="IPR034005">
    <property type="entry name" value="M3A_DCP"/>
</dbReference>
<feature type="chain" id="PRO_5001590627" evidence="8">
    <location>
        <begin position="23"/>
        <end position="695"/>
    </location>
</feature>
<dbReference type="Gene3D" id="1.10.1370.10">
    <property type="entry name" value="Neurolysin, domain 3"/>
    <property type="match status" value="1"/>
</dbReference>
<dbReference type="STRING" id="1433126.BN938_0186"/>
<proteinExistence type="inferred from homology"/>
<keyword evidence="6 7" id="KW-0482">Metalloprotease</keyword>
<keyword evidence="8" id="KW-0732">Signal</keyword>
<dbReference type="FunFam" id="3.40.390.10:FF:000009">
    <property type="entry name" value="Oligopeptidase A"/>
    <property type="match status" value="1"/>
</dbReference>
<evidence type="ECO:0000259" key="9">
    <source>
        <dbReference type="Pfam" id="PF01432"/>
    </source>
</evidence>
<dbReference type="EMBL" id="HG934468">
    <property type="protein sequence ID" value="CDN30292.1"/>
    <property type="molecule type" value="Genomic_DNA"/>
</dbReference>
<keyword evidence="4 7" id="KW-0378">Hydrolase</keyword>
<gene>
    <name evidence="10" type="ORF">BN938_0186</name>
</gene>
<keyword evidence="3 7" id="KW-0479">Metal-binding</keyword>
<evidence type="ECO:0000256" key="5">
    <source>
        <dbReference type="ARBA" id="ARBA00022833"/>
    </source>
</evidence>
<protein>
    <submittedName>
        <fullName evidence="10">Dipeptidyl carboxypeptidase Dcp</fullName>
        <ecNumber evidence="10">3.4.15.5</ecNumber>
    </submittedName>
</protein>
<dbReference type="SUPFAM" id="SSF55486">
    <property type="entry name" value="Metalloproteases ('zincins'), catalytic domain"/>
    <property type="match status" value="1"/>
</dbReference>
<accession>A0A060R5Z8</accession>
<sequence>MKTLIAAVIMTAAIATSCTEQAKNPLMEAKWNTVHQTPPFAQIKVEHFKPAVIAQIEQAKQGIDAIINNAAEPNFENTIEALEGNGKELSRTLGVLFNLNSAETNDEIQAVVVELSPILTDYSNDISLNEKLFERIKKVYEQRGTLVLDNEQKMLLEDTYKGFVRSGANLTPEQKDKYREISKELSLLSVQFDQNELGATNAYELIITDTTKLAGLPEDVVEAAAAEAQAKGKQGYLFTLQYPSYVPFLKYADDRSLREQIWLAKSKLCATGDSTDNQKIVKRTAELRLSLANLLGYKTYADYALENRMAQSAEKVNSFLAELLEKSIDYARGDVKTLEQYAAKQGFTGKLMPWDFSYYDNKYVTEKYSVNDEMTRPYFQLEKAEEALFMLANKLYGINFKLNKDIPVYHPDVLAYEVYDENGDFLSVLYCDYFPRAGKNSGAWMNTFREASAQERPIVVLVNNFTKPTATKPSLLSFDEFETMLHEFGHGLHGIFGKGKYASLTGTSVYRDFVELPSQIMENWATEEEYLKLFAKHYETGADMPADLIAKLIDKKNHNAAYANVRQLSFGLNDMAWHSITEPVGVSVEVFEKSANGKAQVLPTVEGTMMSPSFGHIFAGGYAAGYYSYKWAEVLEADAFNRFKKNGIFDKATATSFRKNILEKGGTEHPMTLYVAFAGAEPTVEPLLEKMGLKR</sequence>
<dbReference type="HOGENOM" id="CLU_001805_4_0_10"/>
<name>A0A060R5Z8_9BACT</name>
<organism evidence="10 11">
    <name type="scientific">Mucinivorans hirudinis</name>
    <dbReference type="NCBI Taxonomy" id="1433126"/>
    <lineage>
        <taxon>Bacteria</taxon>
        <taxon>Pseudomonadati</taxon>
        <taxon>Bacteroidota</taxon>
        <taxon>Bacteroidia</taxon>
        <taxon>Bacteroidales</taxon>
        <taxon>Rikenellaceae</taxon>
        <taxon>Mucinivorans</taxon>
    </lineage>
</organism>
<dbReference type="Proteomes" id="UP000027616">
    <property type="component" value="Chromosome I"/>
</dbReference>
<dbReference type="KEGG" id="rbc:BN938_0186"/>
<dbReference type="EC" id="3.4.15.5" evidence="10"/>
<evidence type="ECO:0000313" key="10">
    <source>
        <dbReference type="EMBL" id="CDN30292.1"/>
    </source>
</evidence>
<dbReference type="InterPro" id="IPR045090">
    <property type="entry name" value="Pept_M3A_M3B"/>
</dbReference>
<evidence type="ECO:0000256" key="8">
    <source>
        <dbReference type="SAM" id="SignalP"/>
    </source>
</evidence>
<dbReference type="PANTHER" id="PTHR43660">
    <property type="entry name" value="DIPEPTIDYL CARBOXYPEPTIDASE"/>
    <property type="match status" value="1"/>
</dbReference>
<keyword evidence="10" id="KW-0121">Carboxypeptidase</keyword>
<comment type="similarity">
    <text evidence="1 7">Belongs to the peptidase M3 family.</text>
</comment>
<dbReference type="GO" id="GO:0008241">
    <property type="term" value="F:peptidyl-dipeptidase activity"/>
    <property type="evidence" value="ECO:0007669"/>
    <property type="project" value="UniProtKB-EC"/>
</dbReference>
<evidence type="ECO:0000256" key="1">
    <source>
        <dbReference type="ARBA" id="ARBA00006040"/>
    </source>
</evidence>
<keyword evidence="11" id="KW-1185">Reference proteome</keyword>
<evidence type="ECO:0000256" key="3">
    <source>
        <dbReference type="ARBA" id="ARBA00022723"/>
    </source>
</evidence>
<dbReference type="CDD" id="cd06456">
    <property type="entry name" value="M3A_DCP"/>
    <property type="match status" value="1"/>
</dbReference>
<dbReference type="AlphaFoldDB" id="A0A060R5Z8"/>
<dbReference type="Gene3D" id="3.40.390.10">
    <property type="entry name" value="Collagenase (Catalytic Domain)"/>
    <property type="match status" value="1"/>
</dbReference>